<sequence>MNNEGSERRRSATSVASKAPICSEKLGCRRAWPLGGDSGVVSGGDGLLRCPHKAGRATPSVGRVLFVGVQLLYPTLYRQ</sequence>
<proteinExistence type="predicted"/>
<evidence type="ECO:0000313" key="1">
    <source>
        <dbReference type="EMBL" id="VDP26709.1"/>
    </source>
</evidence>
<reference evidence="3" key="1">
    <citation type="submission" date="2016-06" db="UniProtKB">
        <authorList>
            <consortium name="WormBaseParasite"/>
        </authorList>
    </citation>
    <scope>IDENTIFICATION</scope>
</reference>
<dbReference type="Proteomes" id="UP000270296">
    <property type="component" value="Unassembled WGS sequence"/>
</dbReference>
<reference evidence="1 2" key="2">
    <citation type="submission" date="2018-11" db="EMBL/GenBank/DDBJ databases">
        <authorList>
            <consortium name="Pathogen Informatics"/>
        </authorList>
    </citation>
    <scope>NUCLEOTIDE SEQUENCE [LARGE SCALE GENOMIC DNA]</scope>
</reference>
<name>A0A183J1W0_9BILA</name>
<evidence type="ECO:0000313" key="2">
    <source>
        <dbReference type="Proteomes" id="UP000270296"/>
    </source>
</evidence>
<dbReference type="WBParaSite" id="SBAD_0001020901-mRNA-1">
    <property type="protein sequence ID" value="SBAD_0001020901-mRNA-1"/>
    <property type="gene ID" value="SBAD_0001020901"/>
</dbReference>
<dbReference type="EMBL" id="UZAM01013268">
    <property type="protein sequence ID" value="VDP26709.1"/>
    <property type="molecule type" value="Genomic_DNA"/>
</dbReference>
<dbReference type="AlphaFoldDB" id="A0A183J1W0"/>
<keyword evidence="2" id="KW-1185">Reference proteome</keyword>
<protein>
    <submittedName>
        <fullName evidence="1 3">Uncharacterized protein</fullName>
    </submittedName>
</protein>
<gene>
    <name evidence="1" type="ORF">SBAD_LOCUS9857</name>
</gene>
<evidence type="ECO:0000313" key="3">
    <source>
        <dbReference type="WBParaSite" id="SBAD_0001020901-mRNA-1"/>
    </source>
</evidence>
<organism evidence="3">
    <name type="scientific">Soboliphyme baturini</name>
    <dbReference type="NCBI Taxonomy" id="241478"/>
    <lineage>
        <taxon>Eukaryota</taxon>
        <taxon>Metazoa</taxon>
        <taxon>Ecdysozoa</taxon>
        <taxon>Nematoda</taxon>
        <taxon>Enoplea</taxon>
        <taxon>Dorylaimia</taxon>
        <taxon>Dioctophymatida</taxon>
        <taxon>Dioctophymatoidea</taxon>
        <taxon>Soboliphymatidae</taxon>
        <taxon>Soboliphyme</taxon>
    </lineage>
</organism>
<accession>A0A183J1W0</accession>